<evidence type="ECO:0000313" key="2">
    <source>
        <dbReference type="Proteomes" id="UP000499080"/>
    </source>
</evidence>
<dbReference type="OrthoDB" id="411823at2759"/>
<dbReference type="Proteomes" id="UP000499080">
    <property type="component" value="Unassembled WGS sequence"/>
</dbReference>
<dbReference type="AlphaFoldDB" id="A0A4Y2QEX6"/>
<dbReference type="EMBL" id="BGPR01138032">
    <property type="protein sequence ID" value="GBN61257.1"/>
    <property type="molecule type" value="Genomic_DNA"/>
</dbReference>
<proteinExistence type="predicted"/>
<gene>
    <name evidence="1" type="ORF">AVEN_251115_1</name>
</gene>
<feature type="non-terminal residue" evidence="1">
    <location>
        <position position="41"/>
    </location>
</feature>
<keyword evidence="2" id="KW-1185">Reference proteome</keyword>
<accession>A0A4Y2QEX6</accession>
<comment type="caution">
    <text evidence="1">The sequence shown here is derived from an EMBL/GenBank/DDBJ whole genome shotgun (WGS) entry which is preliminary data.</text>
</comment>
<protein>
    <submittedName>
        <fullName evidence="1">Uncharacterized protein</fullName>
    </submittedName>
</protein>
<name>A0A4Y2QEX6_ARAVE</name>
<sequence>MPAHVGIYGNEIADQLVKDASLLNNDSSYHLALSDVNAVTK</sequence>
<organism evidence="1 2">
    <name type="scientific">Araneus ventricosus</name>
    <name type="common">Orbweaver spider</name>
    <name type="synonym">Epeira ventricosa</name>
    <dbReference type="NCBI Taxonomy" id="182803"/>
    <lineage>
        <taxon>Eukaryota</taxon>
        <taxon>Metazoa</taxon>
        <taxon>Ecdysozoa</taxon>
        <taxon>Arthropoda</taxon>
        <taxon>Chelicerata</taxon>
        <taxon>Arachnida</taxon>
        <taxon>Araneae</taxon>
        <taxon>Araneomorphae</taxon>
        <taxon>Entelegynae</taxon>
        <taxon>Araneoidea</taxon>
        <taxon>Araneidae</taxon>
        <taxon>Araneus</taxon>
    </lineage>
</organism>
<evidence type="ECO:0000313" key="1">
    <source>
        <dbReference type="EMBL" id="GBN61257.1"/>
    </source>
</evidence>
<reference evidence="1 2" key="1">
    <citation type="journal article" date="2019" name="Sci. Rep.">
        <title>Orb-weaving spider Araneus ventricosus genome elucidates the spidroin gene catalogue.</title>
        <authorList>
            <person name="Kono N."/>
            <person name="Nakamura H."/>
            <person name="Ohtoshi R."/>
            <person name="Moran D.A.P."/>
            <person name="Shinohara A."/>
            <person name="Yoshida Y."/>
            <person name="Fujiwara M."/>
            <person name="Mori M."/>
            <person name="Tomita M."/>
            <person name="Arakawa K."/>
        </authorList>
    </citation>
    <scope>NUCLEOTIDE SEQUENCE [LARGE SCALE GENOMIC DNA]</scope>
</reference>